<keyword evidence="4" id="KW-0560">Oxidoreductase</keyword>
<dbReference type="OrthoDB" id="4475657at2"/>
<dbReference type="Pfam" id="PF14759">
    <property type="entry name" value="Reductase_C"/>
    <property type="match status" value="1"/>
</dbReference>
<evidence type="ECO:0000256" key="1">
    <source>
        <dbReference type="ARBA" id="ARBA00001974"/>
    </source>
</evidence>
<keyword evidence="8" id="KW-1185">Reference proteome</keyword>
<gene>
    <name evidence="7" type="ORF">SAMN05660662_0176</name>
</gene>
<dbReference type="Gene3D" id="3.30.390.30">
    <property type="match status" value="1"/>
</dbReference>
<feature type="domain" description="FAD/NAD(P)-binding" evidence="5">
    <location>
        <begin position="14"/>
        <end position="315"/>
    </location>
</feature>
<proteinExistence type="predicted"/>
<evidence type="ECO:0000259" key="5">
    <source>
        <dbReference type="Pfam" id="PF07992"/>
    </source>
</evidence>
<keyword evidence="3" id="KW-0274">FAD</keyword>
<dbReference type="PRINTS" id="PR00368">
    <property type="entry name" value="FADPNR"/>
</dbReference>
<dbReference type="GO" id="GO:0005737">
    <property type="term" value="C:cytoplasm"/>
    <property type="evidence" value="ECO:0007669"/>
    <property type="project" value="TreeGrafter"/>
</dbReference>
<dbReference type="InterPro" id="IPR023753">
    <property type="entry name" value="FAD/NAD-binding_dom"/>
</dbReference>
<evidence type="ECO:0000259" key="6">
    <source>
        <dbReference type="Pfam" id="PF14759"/>
    </source>
</evidence>
<dbReference type="EMBL" id="FNBT01000010">
    <property type="protein sequence ID" value="SDG05495.1"/>
    <property type="molecule type" value="Genomic_DNA"/>
</dbReference>
<evidence type="ECO:0000256" key="2">
    <source>
        <dbReference type="ARBA" id="ARBA00022630"/>
    </source>
</evidence>
<dbReference type="InterPro" id="IPR036188">
    <property type="entry name" value="FAD/NAD-bd_sf"/>
</dbReference>
<evidence type="ECO:0000313" key="7">
    <source>
        <dbReference type="EMBL" id="SDG05495.1"/>
    </source>
</evidence>
<dbReference type="AlphaFoldDB" id="A0A1G7R427"/>
<dbReference type="PRINTS" id="PR00469">
    <property type="entry name" value="PNDRDTASEII"/>
</dbReference>
<feature type="domain" description="Reductase C-terminal" evidence="6">
    <location>
        <begin position="342"/>
        <end position="416"/>
    </location>
</feature>
<reference evidence="8" key="1">
    <citation type="submission" date="2016-10" db="EMBL/GenBank/DDBJ databases">
        <authorList>
            <person name="Varghese N."/>
            <person name="Submissions S."/>
        </authorList>
    </citation>
    <scope>NUCLEOTIDE SEQUENCE [LARGE SCALE GENOMIC DNA]</scope>
    <source>
        <strain evidence="8">DSM 44268</strain>
    </source>
</reference>
<dbReference type="PANTHER" id="PTHR43557">
    <property type="entry name" value="APOPTOSIS-INDUCING FACTOR 1"/>
    <property type="match status" value="1"/>
</dbReference>
<name>A0A1G7R427_9ACTN</name>
<sequence>MTARWALERSPAQRVVIVGASLAGLRAAEALRAGGFDGSLHVVGDEVHEPYARPPLSKALLAGAKTLEELRLPPMAAVDASWHLGATAVKLDISARRLLLHDGTRLSFDALLIATGARPRRLAAEQIDGVHVLRTLDDARRLRTALLERPTRVTVVGGGFIGLEVAATARQLGLAVTLVDGAPLPMLAAVGNRVAAFFARQHRRHGVDLRLGIGVTGLQADTGQLSAVELADGTRLTADLAVVGLGTVPNNAWLRGSGLLLDGGVRTDAALRVLDKGAKPVPGIVAAGDVARTPHTLFDDEPLRVEHWTNAVDQAGTAARTMLHHLTGATGEPAPYIGVPSFWSDQYDTKILSVGLPALGTESRLLEGDPTDGRFLVGYGRRGRLVGAVAVGHARRLAAYRRQIAARGPWPPTASATAVPAARFTT</sequence>
<keyword evidence="2" id="KW-0285">Flavoprotein</keyword>
<protein>
    <submittedName>
        <fullName evidence="7">NADPH-dependent 2,4-dienoyl-CoA reductase, sulfur reductase</fullName>
    </submittedName>
</protein>
<dbReference type="InterPro" id="IPR028202">
    <property type="entry name" value="Reductase_C"/>
</dbReference>
<accession>A0A1G7R427</accession>
<evidence type="ECO:0000313" key="8">
    <source>
        <dbReference type="Proteomes" id="UP000199406"/>
    </source>
</evidence>
<dbReference type="Gene3D" id="3.50.50.60">
    <property type="entry name" value="FAD/NAD(P)-binding domain"/>
    <property type="match status" value="2"/>
</dbReference>
<dbReference type="InterPro" id="IPR016156">
    <property type="entry name" value="FAD/NAD-linked_Rdtase_dimer_sf"/>
</dbReference>
<dbReference type="InterPro" id="IPR050446">
    <property type="entry name" value="FAD-oxidoreductase/Apoptosis"/>
</dbReference>
<evidence type="ECO:0000256" key="3">
    <source>
        <dbReference type="ARBA" id="ARBA00022827"/>
    </source>
</evidence>
<dbReference type="PANTHER" id="PTHR43557:SF2">
    <property type="entry name" value="RIESKE DOMAIN-CONTAINING PROTEIN-RELATED"/>
    <property type="match status" value="1"/>
</dbReference>
<dbReference type="SUPFAM" id="SSF55424">
    <property type="entry name" value="FAD/NAD-linked reductases, dimerisation (C-terminal) domain"/>
    <property type="match status" value="1"/>
</dbReference>
<comment type="cofactor">
    <cofactor evidence="1">
        <name>FAD</name>
        <dbReference type="ChEBI" id="CHEBI:57692"/>
    </cofactor>
</comment>
<dbReference type="Pfam" id="PF07992">
    <property type="entry name" value="Pyr_redox_2"/>
    <property type="match status" value="1"/>
</dbReference>
<dbReference type="SUPFAM" id="SSF51905">
    <property type="entry name" value="FAD/NAD(P)-binding domain"/>
    <property type="match status" value="1"/>
</dbReference>
<dbReference type="GO" id="GO:0016651">
    <property type="term" value="F:oxidoreductase activity, acting on NAD(P)H"/>
    <property type="evidence" value="ECO:0007669"/>
    <property type="project" value="TreeGrafter"/>
</dbReference>
<organism evidence="7 8">
    <name type="scientific">Blastococcus aurantiacus</name>
    <dbReference type="NCBI Taxonomy" id="1550231"/>
    <lineage>
        <taxon>Bacteria</taxon>
        <taxon>Bacillati</taxon>
        <taxon>Actinomycetota</taxon>
        <taxon>Actinomycetes</taxon>
        <taxon>Geodermatophilales</taxon>
        <taxon>Geodermatophilaceae</taxon>
        <taxon>Blastococcus</taxon>
    </lineage>
</organism>
<dbReference type="STRING" id="1550231.SAMN05660662_0176"/>
<evidence type="ECO:0000256" key="4">
    <source>
        <dbReference type="ARBA" id="ARBA00023002"/>
    </source>
</evidence>
<dbReference type="Proteomes" id="UP000199406">
    <property type="component" value="Unassembled WGS sequence"/>
</dbReference>